<evidence type="ECO:0000313" key="4">
    <source>
        <dbReference type="Proteomes" id="UP001595932"/>
    </source>
</evidence>
<dbReference type="Proteomes" id="UP001595932">
    <property type="component" value="Unassembled WGS sequence"/>
</dbReference>
<dbReference type="PANTHER" id="PTHR35788">
    <property type="entry name" value="EXPORTED PROTEIN-RELATED"/>
    <property type="match status" value="1"/>
</dbReference>
<reference evidence="4" key="1">
    <citation type="journal article" date="2019" name="Int. J. Syst. Evol. Microbiol.">
        <title>The Global Catalogue of Microorganisms (GCM) 10K type strain sequencing project: providing services to taxonomists for standard genome sequencing and annotation.</title>
        <authorList>
            <consortium name="The Broad Institute Genomics Platform"/>
            <consortium name="The Broad Institute Genome Sequencing Center for Infectious Disease"/>
            <person name="Wu L."/>
            <person name="Ma J."/>
        </authorList>
    </citation>
    <scope>NUCLEOTIDE SEQUENCE [LARGE SCALE GENOMIC DNA]</scope>
    <source>
        <strain evidence="4">CGMCC 1.12151</strain>
    </source>
</reference>
<keyword evidence="4" id="KW-1185">Reference proteome</keyword>
<accession>A0ABV9M8L1</accession>
<dbReference type="EMBL" id="JBHSGL010000005">
    <property type="protein sequence ID" value="MFC4711865.1"/>
    <property type="molecule type" value="Genomic_DNA"/>
</dbReference>
<proteinExistence type="predicted"/>
<dbReference type="PANTHER" id="PTHR35788:SF1">
    <property type="entry name" value="EXPORTED PROTEIN"/>
    <property type="match status" value="1"/>
</dbReference>
<feature type="signal peptide" evidence="2">
    <location>
        <begin position="1"/>
        <end position="26"/>
    </location>
</feature>
<keyword evidence="2" id="KW-0732">Signal</keyword>
<evidence type="ECO:0000256" key="1">
    <source>
        <dbReference type="SAM" id="MobiDB-lite"/>
    </source>
</evidence>
<feature type="compositionally biased region" description="Basic and acidic residues" evidence="1">
    <location>
        <begin position="500"/>
        <end position="510"/>
    </location>
</feature>
<comment type="caution">
    <text evidence="3">The sequence shown here is derived from an EMBL/GenBank/DDBJ whole genome shotgun (WGS) entry which is preliminary data.</text>
</comment>
<feature type="compositionally biased region" description="Acidic residues" evidence="1">
    <location>
        <begin position="480"/>
        <end position="499"/>
    </location>
</feature>
<sequence length="510" mass="55759">MDNKQFGKVFGGVFGAALLVFGTANAGAYAVDEWVFPSATYDEYTYIGTTDVSNMAVADAKSMFLTQTATFRESAELHVTYLDETAQYPLKDVEIALDETLERAQSGAQNQFIFDLSESQTRSFLKKQFKDIPFTEADIATVHLQLERALEGGQTVSRTDISSDALEMRPDVVAQASFSHSLETADTKQVLEALDGTILAPDETFSFLASLEELTLFEVTDAELTEIASAIYGAMLRTNFLVEQRSISESVPENVPAGEEAAINRSLGVDFAFSNPNASSFTLNTYVQDGKLVASIHGLPFVHEYKISTTGDIDIEPRLIKQFSAFVSSGSEVREEGRDGKRIEVVRTMLDDGKEVQVERVSSDFYPPVHRIEVYPLTQPEAAAPENETVIDWPLAGDPDFVDLNNNGVHDAAELVNSGSEVVDWPVSGDEDFVDINNNGIHDPAELTYEKGVVLPDGTVVPGTEDDSTDTPSTDRENDTDTDSDSDANDADTEPEIEAQYDKSGKQIQP</sequence>
<evidence type="ECO:0000313" key="3">
    <source>
        <dbReference type="EMBL" id="MFC4711865.1"/>
    </source>
</evidence>
<name>A0ABV9M8L1_9BACL</name>
<dbReference type="RefSeq" id="WP_377276689.1">
    <property type="nucleotide sequence ID" value="NZ_JBHSGL010000005.1"/>
</dbReference>
<protein>
    <submittedName>
        <fullName evidence="3">VanW family protein</fullName>
    </submittedName>
</protein>
<dbReference type="InterPro" id="IPR052913">
    <property type="entry name" value="Glycopeptide_resist_protein"/>
</dbReference>
<organism evidence="3 4">
    <name type="scientific">Planococcus dechangensis</name>
    <dbReference type="NCBI Taxonomy" id="1176255"/>
    <lineage>
        <taxon>Bacteria</taxon>
        <taxon>Bacillati</taxon>
        <taxon>Bacillota</taxon>
        <taxon>Bacilli</taxon>
        <taxon>Bacillales</taxon>
        <taxon>Caryophanaceae</taxon>
        <taxon>Planococcus</taxon>
    </lineage>
</organism>
<evidence type="ECO:0000256" key="2">
    <source>
        <dbReference type="SAM" id="SignalP"/>
    </source>
</evidence>
<feature type="chain" id="PRO_5046006404" evidence="2">
    <location>
        <begin position="27"/>
        <end position="510"/>
    </location>
</feature>
<feature type="region of interest" description="Disordered" evidence="1">
    <location>
        <begin position="452"/>
        <end position="510"/>
    </location>
</feature>
<gene>
    <name evidence="3" type="ORF">ACFO5U_03320</name>
</gene>